<dbReference type="InterPro" id="IPR036998">
    <property type="entry name" value="Porin_LamB_sf"/>
</dbReference>
<evidence type="ECO:0000256" key="8">
    <source>
        <dbReference type="ARBA" id="ARBA00023136"/>
    </source>
</evidence>
<evidence type="ECO:0000256" key="3">
    <source>
        <dbReference type="ARBA" id="ARBA00022448"/>
    </source>
</evidence>
<dbReference type="GO" id="GO:0015774">
    <property type="term" value="P:polysaccharide transport"/>
    <property type="evidence" value="ECO:0007669"/>
    <property type="project" value="TreeGrafter"/>
</dbReference>
<keyword evidence="3" id="KW-0813">Transport</keyword>
<evidence type="ECO:0000256" key="5">
    <source>
        <dbReference type="ARBA" id="ARBA00022692"/>
    </source>
</evidence>
<dbReference type="SUPFAM" id="SSF56935">
    <property type="entry name" value="Porins"/>
    <property type="match status" value="1"/>
</dbReference>
<dbReference type="GO" id="GO:0009279">
    <property type="term" value="C:cell outer membrane"/>
    <property type="evidence" value="ECO:0007669"/>
    <property type="project" value="UniProtKB-SubCell"/>
</dbReference>
<dbReference type="InterPro" id="IPR050286">
    <property type="entry name" value="G_neg_Bact_CarbUptk_Porin"/>
</dbReference>
<dbReference type="Pfam" id="PF02264">
    <property type="entry name" value="LamB"/>
    <property type="match status" value="1"/>
</dbReference>
<dbReference type="PANTHER" id="PTHR38762:SF1">
    <property type="entry name" value="CRYPTIC OUTER MEMBRANE PORIN BGLH-RELATED"/>
    <property type="match status" value="1"/>
</dbReference>
<dbReference type="PANTHER" id="PTHR38762">
    <property type="entry name" value="CRYPTIC OUTER MEMBRANE PORIN BGLH-RELATED"/>
    <property type="match status" value="1"/>
</dbReference>
<protein>
    <submittedName>
        <fullName evidence="10">Carbohydrate-specific outer membrane porin</fullName>
    </submittedName>
</protein>
<reference evidence="10 11" key="1">
    <citation type="submission" date="2018-06" db="EMBL/GenBank/DDBJ databases">
        <authorList>
            <consortium name="Pathogen Informatics"/>
            <person name="Doyle S."/>
        </authorList>
    </citation>
    <scope>NUCLEOTIDE SEQUENCE [LARGE SCALE GENOMIC DNA]</scope>
    <source>
        <strain evidence="10 11">NCTC7922</strain>
    </source>
</reference>
<evidence type="ECO:0000256" key="6">
    <source>
        <dbReference type="ARBA" id="ARBA00023065"/>
    </source>
</evidence>
<evidence type="ECO:0000256" key="1">
    <source>
        <dbReference type="ARBA" id="ARBA00004571"/>
    </source>
</evidence>
<organism evidence="10 11">
    <name type="scientific">Escherichia coli</name>
    <dbReference type="NCBI Taxonomy" id="562"/>
    <lineage>
        <taxon>Bacteria</taxon>
        <taxon>Pseudomonadati</taxon>
        <taxon>Pseudomonadota</taxon>
        <taxon>Gammaproteobacteria</taxon>
        <taxon>Enterobacterales</taxon>
        <taxon>Enterobacteriaceae</taxon>
        <taxon>Escherichia</taxon>
    </lineage>
</organism>
<keyword evidence="5" id="KW-0812">Transmembrane</keyword>
<proteinExistence type="inferred from homology"/>
<keyword evidence="9" id="KW-0998">Cell outer membrane</keyword>
<name>A0A377D3S5_ECOLX</name>
<evidence type="ECO:0000256" key="2">
    <source>
        <dbReference type="ARBA" id="ARBA00007055"/>
    </source>
</evidence>
<dbReference type="GO" id="GO:0015144">
    <property type="term" value="F:carbohydrate transmembrane transporter activity"/>
    <property type="evidence" value="ECO:0007669"/>
    <property type="project" value="TreeGrafter"/>
</dbReference>
<dbReference type="InterPro" id="IPR003192">
    <property type="entry name" value="Porin_LamB"/>
</dbReference>
<comment type="subcellular location">
    <subcellularLocation>
        <location evidence="1">Cell outer membrane</location>
        <topology evidence="1">Multi-pass membrane protein</topology>
    </subcellularLocation>
</comment>
<dbReference type="Proteomes" id="UP000254174">
    <property type="component" value="Unassembled WGS sequence"/>
</dbReference>
<evidence type="ECO:0000256" key="9">
    <source>
        <dbReference type="ARBA" id="ARBA00023237"/>
    </source>
</evidence>
<keyword evidence="4" id="KW-1134">Transmembrane beta strand</keyword>
<dbReference type="AlphaFoldDB" id="A0A377D3S5"/>
<keyword evidence="7" id="KW-0626">Porin</keyword>
<evidence type="ECO:0000256" key="4">
    <source>
        <dbReference type="ARBA" id="ARBA00022452"/>
    </source>
</evidence>
<evidence type="ECO:0000313" key="11">
    <source>
        <dbReference type="Proteomes" id="UP000254174"/>
    </source>
</evidence>
<dbReference type="GO" id="GO:0046930">
    <property type="term" value="C:pore complex"/>
    <property type="evidence" value="ECO:0007669"/>
    <property type="project" value="UniProtKB-KW"/>
</dbReference>
<dbReference type="GO" id="GO:0006811">
    <property type="term" value="P:monoatomic ion transport"/>
    <property type="evidence" value="ECO:0007669"/>
    <property type="project" value="UniProtKB-KW"/>
</dbReference>
<sequence length="90" mass="10520">MNTNSVDVRYRNIPLWDDATLSLMAKYSAPNKTDQQQDNENNDSYFEMKDSWMLTSVLRQNLQRDTFNEFTLQVANNSYASSFASFSRCQ</sequence>
<keyword evidence="6" id="KW-0406">Ion transport</keyword>
<evidence type="ECO:0000313" key="10">
    <source>
        <dbReference type="EMBL" id="STM15755.1"/>
    </source>
</evidence>
<dbReference type="Gene3D" id="2.40.170.10">
    <property type="entry name" value="Porin, LamB type"/>
    <property type="match status" value="1"/>
</dbReference>
<dbReference type="EMBL" id="UGFC01000006">
    <property type="protein sequence ID" value="STM15755.1"/>
    <property type="molecule type" value="Genomic_DNA"/>
</dbReference>
<dbReference type="GO" id="GO:0015288">
    <property type="term" value="F:porin activity"/>
    <property type="evidence" value="ECO:0007669"/>
    <property type="project" value="UniProtKB-KW"/>
</dbReference>
<accession>A0A377D3S5</accession>
<gene>
    <name evidence="10" type="primary">bglH_1</name>
    <name evidence="10" type="ORF">NCTC7922_02149</name>
</gene>
<evidence type="ECO:0000256" key="7">
    <source>
        <dbReference type="ARBA" id="ARBA00023114"/>
    </source>
</evidence>
<comment type="similarity">
    <text evidence="2">Belongs to the porin LamB (TC 1.B.3) family.</text>
</comment>
<keyword evidence="8" id="KW-0472">Membrane</keyword>